<dbReference type="AlphaFoldDB" id="A0A1J4NAU5"/>
<dbReference type="STRING" id="1844.UG56_006280"/>
<name>A0A1J4NAU5_9ACTN</name>
<dbReference type="Gene3D" id="3.40.50.620">
    <property type="entry name" value="HUPs"/>
    <property type="match status" value="2"/>
</dbReference>
<keyword evidence="4" id="KW-1185">Reference proteome</keyword>
<evidence type="ECO:0000259" key="2">
    <source>
        <dbReference type="Pfam" id="PF00582"/>
    </source>
</evidence>
<dbReference type="PANTHER" id="PTHR46268">
    <property type="entry name" value="STRESS RESPONSE PROTEIN NHAX"/>
    <property type="match status" value="1"/>
</dbReference>
<organism evidence="3 4">
    <name type="scientific">Nocardioides luteus</name>
    <dbReference type="NCBI Taxonomy" id="1844"/>
    <lineage>
        <taxon>Bacteria</taxon>
        <taxon>Bacillati</taxon>
        <taxon>Actinomycetota</taxon>
        <taxon>Actinomycetes</taxon>
        <taxon>Propionibacteriales</taxon>
        <taxon>Nocardioidaceae</taxon>
        <taxon>Nocardioides</taxon>
    </lineage>
</organism>
<protein>
    <recommendedName>
        <fullName evidence="2">UspA domain-containing protein</fullName>
    </recommendedName>
</protein>
<evidence type="ECO:0000313" key="3">
    <source>
        <dbReference type="EMBL" id="OIJ27617.1"/>
    </source>
</evidence>
<proteinExistence type="inferred from homology"/>
<comment type="similarity">
    <text evidence="1">Belongs to the universal stress protein A family.</text>
</comment>
<dbReference type="CDD" id="cd00293">
    <property type="entry name" value="USP-like"/>
    <property type="match status" value="1"/>
</dbReference>
<dbReference type="InterPro" id="IPR014729">
    <property type="entry name" value="Rossmann-like_a/b/a_fold"/>
</dbReference>
<dbReference type="Pfam" id="PF00582">
    <property type="entry name" value="Usp"/>
    <property type="match status" value="2"/>
</dbReference>
<feature type="domain" description="UspA" evidence="2">
    <location>
        <begin position="174"/>
        <end position="307"/>
    </location>
</feature>
<dbReference type="EMBL" id="JZDQ02000007">
    <property type="protein sequence ID" value="OIJ27617.1"/>
    <property type="molecule type" value="Genomic_DNA"/>
</dbReference>
<gene>
    <name evidence="3" type="ORF">UG56_006280</name>
</gene>
<dbReference type="SUPFAM" id="SSF52402">
    <property type="entry name" value="Adenine nucleotide alpha hydrolases-like"/>
    <property type="match status" value="2"/>
</dbReference>
<dbReference type="RefSeq" id="WP_071326903.1">
    <property type="nucleotide sequence ID" value="NZ_JZDQ02000007.1"/>
</dbReference>
<feature type="domain" description="UspA" evidence="2">
    <location>
        <begin position="16"/>
        <end position="163"/>
    </location>
</feature>
<dbReference type="OrthoDB" id="3765568at2"/>
<accession>A0A1J4NAU5</accession>
<dbReference type="InterPro" id="IPR006016">
    <property type="entry name" value="UspA"/>
</dbReference>
<comment type="caution">
    <text evidence="3">The sequence shown here is derived from an EMBL/GenBank/DDBJ whole genome shotgun (WGS) entry which is preliminary data.</text>
</comment>
<evidence type="ECO:0000256" key="1">
    <source>
        <dbReference type="ARBA" id="ARBA00008791"/>
    </source>
</evidence>
<sequence length="312" mass="32881">MTTPSTPTGSAPVGAEPIVVGTLDPSSETALLEHAGRLAATCGHPLRIVHVHQANVLFGDPILGLPGAMQPRSLIIDDSAVGRVAGQLLRDAIEIARKVVDGKVEVSGELVRGHAAHALIKESEGAYRVVLQRRRFSRVHRVFTGSTSARITAHAGCPVTVVPEAWSADGRTGIVVGVSGDKTDEQLLTYALEEANRLNEPVTVLYGLELMAMGAELADHATTRDWTLRAEAYVDDLIRTARAHAPETAGTPLERRVVADAPADALVAAADAARLLVVGRAAHLNAFPHLGGVTRALLREADCPVEVLPLPA</sequence>
<dbReference type="PANTHER" id="PTHR46268:SF6">
    <property type="entry name" value="UNIVERSAL STRESS PROTEIN UP12"/>
    <property type="match status" value="1"/>
</dbReference>
<evidence type="ECO:0000313" key="4">
    <source>
        <dbReference type="Proteomes" id="UP000033772"/>
    </source>
</evidence>
<reference evidence="3" key="1">
    <citation type="submission" date="2016-10" db="EMBL/GenBank/DDBJ databases">
        <title>Draft Genome Sequence of Nocardioides luteus Strain BAFB, an Alkane-Degrading Bacterium Isolated from JP-7 Polluted Soil.</title>
        <authorList>
            <person name="Brown L."/>
            <person name="Ruiz O.N."/>
            <person name="Gunasekera T."/>
        </authorList>
    </citation>
    <scope>NUCLEOTIDE SEQUENCE [LARGE SCALE GENOMIC DNA]</scope>
    <source>
        <strain evidence="3">BAFB</strain>
    </source>
</reference>
<dbReference type="Proteomes" id="UP000033772">
    <property type="component" value="Unassembled WGS sequence"/>
</dbReference>